<dbReference type="InterPro" id="IPR008254">
    <property type="entry name" value="Flavodoxin/NO_synth"/>
</dbReference>
<feature type="domain" description="Flavodoxin-like" evidence="1">
    <location>
        <begin position="4"/>
        <end position="159"/>
    </location>
</feature>
<reference evidence="2 3" key="1">
    <citation type="journal article" date="2015" name="Genome Announc.">
        <title>Expanding the biotechnology potential of lactobacilli through comparative genomics of 213 strains and associated genera.</title>
        <authorList>
            <person name="Sun Z."/>
            <person name="Harris H.M."/>
            <person name="McCann A."/>
            <person name="Guo C."/>
            <person name="Argimon S."/>
            <person name="Zhang W."/>
            <person name="Yang X."/>
            <person name="Jeffery I.B."/>
            <person name="Cooney J.C."/>
            <person name="Kagawa T.F."/>
            <person name="Liu W."/>
            <person name="Song Y."/>
            <person name="Salvetti E."/>
            <person name="Wrobel A."/>
            <person name="Rasinkangas P."/>
            <person name="Parkhill J."/>
            <person name="Rea M.C."/>
            <person name="O'Sullivan O."/>
            <person name="Ritari J."/>
            <person name="Douillard F.P."/>
            <person name="Paul Ross R."/>
            <person name="Yang R."/>
            <person name="Briner A.E."/>
            <person name="Felis G.E."/>
            <person name="de Vos W.M."/>
            <person name="Barrangou R."/>
            <person name="Klaenhammer T.R."/>
            <person name="Caufield P.W."/>
            <person name="Cui Y."/>
            <person name="Zhang H."/>
            <person name="O'Toole P.W."/>
        </authorList>
    </citation>
    <scope>NUCLEOTIDE SEQUENCE [LARGE SCALE GENOMIC DNA]</scope>
    <source>
        <strain evidence="2 3">DSM 18793</strain>
    </source>
</reference>
<dbReference type="Gene3D" id="3.40.50.360">
    <property type="match status" value="1"/>
</dbReference>
<dbReference type="GO" id="GO:0009055">
    <property type="term" value="F:electron transfer activity"/>
    <property type="evidence" value="ECO:0007669"/>
    <property type="project" value="InterPro"/>
</dbReference>
<dbReference type="PATRIC" id="fig|1423742.4.peg.1364"/>
<dbReference type="PANTHER" id="PTHR39201">
    <property type="entry name" value="EXPORTED PROTEIN-RELATED"/>
    <property type="match status" value="1"/>
</dbReference>
<gene>
    <name evidence="2" type="ORF">FC21_GL001315</name>
</gene>
<sequence length="161" mass="17945">MSKTLVIYYSNTGTTKAMAEKVAAHLTADLAVVYPEQPYTAADLNWHDKQSRTSIEQHTSQSRVAIKDDLPSLADYDNVVIGHPIWWAIPPRMFASLIDQLDLNGKHVAFFATSGGSGYTRCQSFFERTIKENGYTAIINQGAVLHNEQDLSTWLAQQKLA</sequence>
<dbReference type="PROSITE" id="PS00201">
    <property type="entry name" value="FLAVODOXIN"/>
    <property type="match status" value="1"/>
</dbReference>
<dbReference type="Pfam" id="PF12682">
    <property type="entry name" value="Flavodoxin_4"/>
    <property type="match status" value="1"/>
</dbReference>
<dbReference type="PROSITE" id="PS50902">
    <property type="entry name" value="FLAVODOXIN_LIKE"/>
    <property type="match status" value="1"/>
</dbReference>
<evidence type="ECO:0000313" key="3">
    <source>
        <dbReference type="Proteomes" id="UP000051084"/>
    </source>
</evidence>
<dbReference type="InterPro" id="IPR029039">
    <property type="entry name" value="Flavoprotein-like_sf"/>
</dbReference>
<dbReference type="GO" id="GO:0010181">
    <property type="term" value="F:FMN binding"/>
    <property type="evidence" value="ECO:0007669"/>
    <property type="project" value="InterPro"/>
</dbReference>
<name>A0A0R1UMT2_9LACO</name>
<protein>
    <recommendedName>
        <fullName evidence="1">Flavodoxin-like domain-containing protein</fullName>
    </recommendedName>
</protein>
<accession>A0A0R1UMT2</accession>
<comment type="caution">
    <text evidence="2">The sequence shown here is derived from an EMBL/GenBank/DDBJ whole genome shotgun (WGS) entry which is preliminary data.</text>
</comment>
<organism evidence="2 3">
    <name type="scientific">Limosilactobacillus equigenerosi DSM 18793 = JCM 14505</name>
    <dbReference type="NCBI Taxonomy" id="1423742"/>
    <lineage>
        <taxon>Bacteria</taxon>
        <taxon>Bacillati</taxon>
        <taxon>Bacillota</taxon>
        <taxon>Bacilli</taxon>
        <taxon>Lactobacillales</taxon>
        <taxon>Lactobacillaceae</taxon>
        <taxon>Limosilactobacillus</taxon>
    </lineage>
</organism>
<dbReference type="GO" id="GO:0016651">
    <property type="term" value="F:oxidoreductase activity, acting on NAD(P)H"/>
    <property type="evidence" value="ECO:0007669"/>
    <property type="project" value="UniProtKB-ARBA"/>
</dbReference>
<evidence type="ECO:0000259" key="1">
    <source>
        <dbReference type="PROSITE" id="PS50902"/>
    </source>
</evidence>
<dbReference type="RefSeq" id="WP_054653357.1">
    <property type="nucleotide sequence ID" value="NZ_AZGC01000033.1"/>
</dbReference>
<dbReference type="AlphaFoldDB" id="A0A0R1UMT2"/>
<dbReference type="SUPFAM" id="SSF52218">
    <property type="entry name" value="Flavoproteins"/>
    <property type="match status" value="1"/>
</dbReference>
<evidence type="ECO:0000313" key="2">
    <source>
        <dbReference type="EMBL" id="KRL94582.1"/>
    </source>
</evidence>
<dbReference type="EMBL" id="AZGC01000033">
    <property type="protein sequence ID" value="KRL94582.1"/>
    <property type="molecule type" value="Genomic_DNA"/>
</dbReference>
<dbReference type="Proteomes" id="UP000051084">
    <property type="component" value="Unassembled WGS sequence"/>
</dbReference>
<dbReference type="PANTHER" id="PTHR39201:SF1">
    <property type="entry name" value="FLAVODOXIN-LIKE DOMAIN-CONTAINING PROTEIN"/>
    <property type="match status" value="1"/>
</dbReference>
<dbReference type="OrthoDB" id="9806505at2"/>
<keyword evidence="3" id="KW-1185">Reference proteome</keyword>
<proteinExistence type="predicted"/>
<dbReference type="STRING" id="417373.GCA_001570685_00982"/>
<dbReference type="InterPro" id="IPR001226">
    <property type="entry name" value="Flavodoxin_CS"/>
</dbReference>